<gene>
    <name evidence="7" type="ORF">LTR09_011710</name>
</gene>
<accession>A0AAJ0GA19</accession>
<feature type="domain" description="O-methyltransferase dimerisation" evidence="6">
    <location>
        <begin position="80"/>
        <end position="152"/>
    </location>
</feature>
<reference evidence="7" key="1">
    <citation type="submission" date="2023-04" db="EMBL/GenBank/DDBJ databases">
        <title>Black Yeasts Isolated from many extreme environments.</title>
        <authorList>
            <person name="Coleine C."/>
            <person name="Stajich J.E."/>
            <person name="Selbmann L."/>
        </authorList>
    </citation>
    <scope>NUCLEOTIDE SEQUENCE</scope>
    <source>
        <strain evidence="7">CCFEE 5312</strain>
    </source>
</reference>
<keyword evidence="1" id="KW-0489">Methyltransferase</keyword>
<dbReference type="InterPro" id="IPR036388">
    <property type="entry name" value="WH-like_DNA-bd_sf"/>
</dbReference>
<comment type="caution">
    <text evidence="7">The sequence shown here is derived from an EMBL/GenBank/DDBJ whole genome shotgun (WGS) entry which is preliminary data.</text>
</comment>
<keyword evidence="2" id="KW-0808">Transferase</keyword>
<name>A0AAJ0GA19_9PEZI</name>
<dbReference type="PANTHER" id="PTHR43712">
    <property type="entry name" value="PUTATIVE (AFU_ORTHOLOGUE AFUA_4G14580)-RELATED"/>
    <property type="match status" value="1"/>
</dbReference>
<evidence type="ECO:0000256" key="3">
    <source>
        <dbReference type="ARBA" id="ARBA00022691"/>
    </source>
</evidence>
<evidence type="ECO:0000313" key="8">
    <source>
        <dbReference type="Proteomes" id="UP001271007"/>
    </source>
</evidence>
<dbReference type="Pfam" id="PF00891">
    <property type="entry name" value="Methyltransf_2"/>
    <property type="match status" value="1"/>
</dbReference>
<dbReference type="InterPro" id="IPR036390">
    <property type="entry name" value="WH_DNA-bd_sf"/>
</dbReference>
<dbReference type="SUPFAM" id="SSF46785">
    <property type="entry name" value="Winged helix' DNA-binding domain"/>
    <property type="match status" value="1"/>
</dbReference>
<evidence type="ECO:0000256" key="1">
    <source>
        <dbReference type="ARBA" id="ARBA00022603"/>
    </source>
</evidence>
<protein>
    <recommendedName>
        <fullName evidence="9">O-methyltransferase</fullName>
    </recommendedName>
</protein>
<dbReference type="EMBL" id="JAWDJX010000078">
    <property type="protein sequence ID" value="KAK3046825.1"/>
    <property type="molecule type" value="Genomic_DNA"/>
</dbReference>
<dbReference type="Pfam" id="PF08100">
    <property type="entry name" value="Dimerisation"/>
    <property type="match status" value="1"/>
</dbReference>
<evidence type="ECO:0000259" key="5">
    <source>
        <dbReference type="Pfam" id="PF00891"/>
    </source>
</evidence>
<dbReference type="InterPro" id="IPR001077">
    <property type="entry name" value="COMT_C"/>
</dbReference>
<feature type="domain" description="O-methyltransferase C-terminal" evidence="5">
    <location>
        <begin position="194"/>
        <end position="402"/>
    </location>
</feature>
<dbReference type="InterPro" id="IPR016461">
    <property type="entry name" value="COMT-like"/>
</dbReference>
<dbReference type="Gene3D" id="1.10.10.10">
    <property type="entry name" value="Winged helix-like DNA-binding domain superfamily/Winged helix DNA-binding domain"/>
    <property type="match status" value="1"/>
</dbReference>
<keyword evidence="3" id="KW-0949">S-adenosyl-L-methionine</keyword>
<proteinExistence type="predicted"/>
<evidence type="ECO:0008006" key="9">
    <source>
        <dbReference type="Google" id="ProtNLM"/>
    </source>
</evidence>
<evidence type="ECO:0000256" key="4">
    <source>
        <dbReference type="SAM" id="MobiDB-lite"/>
    </source>
</evidence>
<organism evidence="7 8">
    <name type="scientific">Extremus antarcticus</name>
    <dbReference type="NCBI Taxonomy" id="702011"/>
    <lineage>
        <taxon>Eukaryota</taxon>
        <taxon>Fungi</taxon>
        <taxon>Dikarya</taxon>
        <taxon>Ascomycota</taxon>
        <taxon>Pezizomycotina</taxon>
        <taxon>Dothideomycetes</taxon>
        <taxon>Dothideomycetidae</taxon>
        <taxon>Mycosphaerellales</taxon>
        <taxon>Extremaceae</taxon>
        <taxon>Extremus</taxon>
    </lineage>
</organism>
<dbReference type="SUPFAM" id="SSF53335">
    <property type="entry name" value="S-adenosyl-L-methionine-dependent methyltransferases"/>
    <property type="match status" value="1"/>
</dbReference>
<dbReference type="GO" id="GO:0032259">
    <property type="term" value="P:methylation"/>
    <property type="evidence" value="ECO:0007669"/>
    <property type="project" value="UniProtKB-KW"/>
</dbReference>
<evidence type="ECO:0000259" key="6">
    <source>
        <dbReference type="Pfam" id="PF08100"/>
    </source>
</evidence>
<feature type="region of interest" description="Disordered" evidence="4">
    <location>
        <begin position="1"/>
        <end position="20"/>
    </location>
</feature>
<dbReference type="PANTHER" id="PTHR43712:SF1">
    <property type="entry name" value="HYPOTHETICAL O-METHYLTRANSFERASE (EUROFUNG)-RELATED"/>
    <property type="match status" value="1"/>
</dbReference>
<dbReference type="InterPro" id="IPR029063">
    <property type="entry name" value="SAM-dependent_MTases_sf"/>
</dbReference>
<dbReference type="Proteomes" id="UP001271007">
    <property type="component" value="Unassembled WGS sequence"/>
</dbReference>
<dbReference type="GO" id="GO:0008171">
    <property type="term" value="F:O-methyltransferase activity"/>
    <property type="evidence" value="ECO:0007669"/>
    <property type="project" value="InterPro"/>
</dbReference>
<dbReference type="AlphaFoldDB" id="A0AAJ0GA19"/>
<evidence type="ECO:0000256" key="2">
    <source>
        <dbReference type="ARBA" id="ARBA00022679"/>
    </source>
</evidence>
<evidence type="ECO:0000313" key="7">
    <source>
        <dbReference type="EMBL" id="KAK3046825.1"/>
    </source>
</evidence>
<dbReference type="InterPro" id="IPR012967">
    <property type="entry name" value="COMT_dimerisation"/>
</dbReference>
<dbReference type="GO" id="GO:0046983">
    <property type="term" value="F:protein dimerization activity"/>
    <property type="evidence" value="ECO:0007669"/>
    <property type="project" value="InterPro"/>
</dbReference>
<sequence length="426" mass="46760">MAIHQEVARPAPTTQTDAQASGVTTSVVQLLRSLVAQAPEIKRDSSATSELIAASQALTEALQRPDEVIASVAFSGCRYACVRVALEMGLFEKLAAAQVPLTAAALARECLGADPQLVLRITRTLVGMGFAADAQTQDGSNAFIATPVTRHLTLPSARAGLIFHFDQSFPVLANVAPFFRQNGFQVPQGVEKGVFQYTYNTDEDVYSYWSRDPKIMANFNVFMQGYFGSPAMSYPTSWFPFDQVCLDGFETSRSEYVWVDIGGGKGHHSQELVDRYPYSRGKFVVQDQAEILSSDSNDEPPLSSRIEKMPHNFFEAQPVHGARVYAFENVLHNWSDAQCKTILTHVRNAMTPGYSKLIISGQVIADTNVPLIKSAYDASMLMVFGGAQRGKQQWTDLLAGVGLTVTKFWLPPRHAHDNGIIEADLL</sequence>
<keyword evidence="8" id="KW-1185">Reference proteome</keyword>
<dbReference type="Gene3D" id="3.40.50.150">
    <property type="entry name" value="Vaccinia Virus protein VP39"/>
    <property type="match status" value="1"/>
</dbReference>
<dbReference type="PROSITE" id="PS51683">
    <property type="entry name" value="SAM_OMT_II"/>
    <property type="match status" value="1"/>
</dbReference>